<organism evidence="17 18">
    <name type="scientific">Cyclocybe aegerita</name>
    <name type="common">Black poplar mushroom</name>
    <name type="synonym">Agrocybe aegerita</name>
    <dbReference type="NCBI Taxonomy" id="1973307"/>
    <lineage>
        <taxon>Eukaryota</taxon>
        <taxon>Fungi</taxon>
        <taxon>Dikarya</taxon>
        <taxon>Basidiomycota</taxon>
        <taxon>Agaricomycotina</taxon>
        <taxon>Agaricomycetes</taxon>
        <taxon>Agaricomycetidae</taxon>
        <taxon>Agaricales</taxon>
        <taxon>Agaricineae</taxon>
        <taxon>Bolbitiaceae</taxon>
        <taxon>Cyclocybe</taxon>
    </lineage>
</organism>
<keyword evidence="7" id="KW-0378">Hydrolase</keyword>
<dbReference type="PANTHER" id="PTHR46471:SF9">
    <property type="entry name" value="CHITIN DEACETYLASE"/>
    <property type="match status" value="1"/>
</dbReference>
<dbReference type="Pfam" id="PF00734">
    <property type="entry name" value="CBM_1"/>
    <property type="match status" value="1"/>
</dbReference>
<dbReference type="PANTHER" id="PTHR46471">
    <property type="entry name" value="CHITIN DEACETYLASE"/>
    <property type="match status" value="1"/>
</dbReference>
<keyword evidence="3" id="KW-1003">Cell membrane</keyword>
<evidence type="ECO:0000256" key="4">
    <source>
        <dbReference type="ARBA" id="ARBA00022622"/>
    </source>
</evidence>
<dbReference type="AlphaFoldDB" id="A0A8S0XF59"/>
<keyword evidence="4" id="KW-0325">Glycoprotein</keyword>
<evidence type="ECO:0000256" key="9">
    <source>
        <dbReference type="ARBA" id="ARBA00023277"/>
    </source>
</evidence>
<keyword evidence="18" id="KW-1185">Reference proteome</keyword>
<dbReference type="SUPFAM" id="SSF57180">
    <property type="entry name" value="Cellulose-binding domain"/>
    <property type="match status" value="1"/>
</dbReference>
<feature type="compositionally biased region" description="Low complexity" evidence="13">
    <location>
        <begin position="190"/>
        <end position="201"/>
    </location>
</feature>
<feature type="domain" description="NodB homology" evidence="16">
    <location>
        <begin position="219"/>
        <end position="400"/>
    </location>
</feature>
<dbReference type="SMART" id="SM00236">
    <property type="entry name" value="fCBD"/>
    <property type="match status" value="1"/>
</dbReference>
<evidence type="ECO:0000313" key="17">
    <source>
        <dbReference type="EMBL" id="CAA7260499.1"/>
    </source>
</evidence>
<dbReference type="GO" id="GO:0016810">
    <property type="term" value="F:hydrolase activity, acting on carbon-nitrogen (but not peptide) bonds"/>
    <property type="evidence" value="ECO:0007669"/>
    <property type="project" value="InterPro"/>
</dbReference>
<dbReference type="GO" id="GO:0005576">
    <property type="term" value="C:extracellular region"/>
    <property type="evidence" value="ECO:0007669"/>
    <property type="project" value="InterPro"/>
</dbReference>
<evidence type="ECO:0000256" key="3">
    <source>
        <dbReference type="ARBA" id="ARBA00022475"/>
    </source>
</evidence>
<keyword evidence="11" id="KW-0961">Cell wall biogenesis/degradation</keyword>
<evidence type="ECO:0000256" key="12">
    <source>
        <dbReference type="PROSITE-ProRule" id="PRU00325"/>
    </source>
</evidence>
<sequence>MNTNPEIAFHATLFKQQQMNCSAVLLTAVWRRCTEHRPRHGSASVMTTCKTLRRRSVRCFSICSYPLFAACIGTSPDEGRCTCGYYLRSQGAHEVRVSPIFCRHLFTFVEMKVLNSLVALVFCAIANAQQSAWGQCGGNGWTGPTTCVSGYVCTVQNAWYSQCIPGSAPPPATTAPPTTTSQPPPPPPTTTTAAPTSTPTSGGIEIPYGTLVTQCTVPGTIAITFDDGPYTWTSSLIDSLNAAGVKATFFMCGRFYGCIYDYADVVKKAYNSGHQIASHTWSHADLTGQSASGVQNEVSRLETAFQKILGIKPKWLRPPYGSQNANMLNTLRGLNYKIVTWNFDSQDWNGASVAQSQARFNALGADPRIIPLEHDALQSTAQQLGPWIATWAKNKGLQAVTLSECLGEPIPGGQYELVGGAGPKDSTWVC</sequence>
<keyword evidence="6" id="KW-0732">Signal</keyword>
<evidence type="ECO:0008006" key="19">
    <source>
        <dbReference type="Google" id="ProtNLM"/>
    </source>
</evidence>
<dbReference type="PROSITE" id="PS00562">
    <property type="entry name" value="CBM1_1"/>
    <property type="match status" value="1"/>
</dbReference>
<dbReference type="InterPro" id="IPR002509">
    <property type="entry name" value="NODB_dom"/>
</dbReference>
<keyword evidence="10" id="KW-0449">Lipoprotein</keyword>
<comment type="caution">
    <text evidence="17">The sequence shown here is derived from an EMBL/GenBank/DDBJ whole genome shotgun (WGS) entry which is preliminary data.</text>
</comment>
<dbReference type="OrthoDB" id="2125469at2759"/>
<evidence type="ECO:0000256" key="6">
    <source>
        <dbReference type="ARBA" id="ARBA00022729"/>
    </source>
</evidence>
<keyword evidence="5" id="KW-0479">Metal-binding</keyword>
<dbReference type="PROSITE" id="PS51164">
    <property type="entry name" value="CBM1_2"/>
    <property type="match status" value="1"/>
</dbReference>
<dbReference type="CDD" id="cd10951">
    <property type="entry name" value="CE4_ClCDA_like"/>
    <property type="match status" value="1"/>
</dbReference>
<dbReference type="InterPro" id="IPR007527">
    <property type="entry name" value="Znf_SWIM"/>
</dbReference>
<dbReference type="Pfam" id="PF01522">
    <property type="entry name" value="Polysacc_deac_1"/>
    <property type="match status" value="1"/>
</dbReference>
<dbReference type="SUPFAM" id="SSF88713">
    <property type="entry name" value="Glycoside hydrolase/deacetylase"/>
    <property type="match status" value="1"/>
</dbReference>
<name>A0A8S0XF59_CYCAE</name>
<evidence type="ECO:0000256" key="11">
    <source>
        <dbReference type="ARBA" id="ARBA00023316"/>
    </source>
</evidence>
<evidence type="ECO:0000256" key="8">
    <source>
        <dbReference type="ARBA" id="ARBA00023136"/>
    </source>
</evidence>
<accession>A0A8S0XF59</accession>
<keyword evidence="12" id="KW-0862">Zinc</keyword>
<dbReference type="EMBL" id="CACVBS010000029">
    <property type="protein sequence ID" value="CAA7260499.1"/>
    <property type="molecule type" value="Genomic_DNA"/>
</dbReference>
<dbReference type="PROSITE" id="PS50966">
    <property type="entry name" value="ZF_SWIM"/>
    <property type="match status" value="1"/>
</dbReference>
<evidence type="ECO:0000256" key="7">
    <source>
        <dbReference type="ARBA" id="ARBA00022801"/>
    </source>
</evidence>
<evidence type="ECO:0000259" key="15">
    <source>
        <dbReference type="PROSITE" id="PS51164"/>
    </source>
</evidence>
<evidence type="ECO:0000256" key="13">
    <source>
        <dbReference type="SAM" id="MobiDB-lite"/>
    </source>
</evidence>
<evidence type="ECO:0000256" key="2">
    <source>
        <dbReference type="ARBA" id="ARBA00004609"/>
    </source>
</evidence>
<dbReference type="InterPro" id="IPR000254">
    <property type="entry name" value="CBD"/>
</dbReference>
<evidence type="ECO:0000256" key="1">
    <source>
        <dbReference type="ARBA" id="ARBA00001941"/>
    </source>
</evidence>
<dbReference type="Gene3D" id="3.20.20.370">
    <property type="entry name" value="Glycoside hydrolase/deacetylase"/>
    <property type="match status" value="1"/>
</dbReference>
<gene>
    <name evidence="17" type="ORF">AAE3_LOCUS2549</name>
</gene>
<dbReference type="GO" id="GO:0030248">
    <property type="term" value="F:cellulose binding"/>
    <property type="evidence" value="ECO:0007669"/>
    <property type="project" value="InterPro"/>
</dbReference>
<reference evidence="17 18" key="1">
    <citation type="submission" date="2020-01" db="EMBL/GenBank/DDBJ databases">
        <authorList>
            <person name="Gupta K D."/>
        </authorList>
    </citation>
    <scope>NUCLEOTIDE SEQUENCE [LARGE SCALE GENOMIC DNA]</scope>
</reference>
<dbReference type="InterPro" id="IPR035971">
    <property type="entry name" value="CBD_sf"/>
</dbReference>
<protein>
    <recommendedName>
        <fullName evidence="19">Chitin deacetylase</fullName>
    </recommendedName>
</protein>
<comment type="subcellular location">
    <subcellularLocation>
        <location evidence="2">Cell membrane</location>
        <topology evidence="2">Lipid-anchor</topology>
        <topology evidence="2">GPI-anchor</topology>
    </subcellularLocation>
</comment>
<dbReference type="Proteomes" id="UP000467700">
    <property type="component" value="Unassembled WGS sequence"/>
</dbReference>
<evidence type="ECO:0000259" key="16">
    <source>
        <dbReference type="PROSITE" id="PS51677"/>
    </source>
</evidence>
<evidence type="ECO:0000259" key="14">
    <source>
        <dbReference type="PROSITE" id="PS50966"/>
    </source>
</evidence>
<comment type="cofactor">
    <cofactor evidence="1">
        <name>Co(2+)</name>
        <dbReference type="ChEBI" id="CHEBI:48828"/>
    </cofactor>
</comment>
<dbReference type="GO" id="GO:0098552">
    <property type="term" value="C:side of membrane"/>
    <property type="evidence" value="ECO:0007669"/>
    <property type="project" value="UniProtKB-KW"/>
</dbReference>
<keyword evidence="4" id="KW-0336">GPI-anchor</keyword>
<feature type="domain" description="CBM1" evidence="15">
    <location>
        <begin position="128"/>
        <end position="164"/>
    </location>
</feature>
<keyword evidence="12" id="KW-0863">Zinc-finger</keyword>
<feature type="region of interest" description="Disordered" evidence="13">
    <location>
        <begin position="169"/>
        <end position="201"/>
    </location>
</feature>
<dbReference type="InterPro" id="IPR011330">
    <property type="entry name" value="Glyco_hydro/deAcase_b/a-brl"/>
</dbReference>
<evidence type="ECO:0000256" key="5">
    <source>
        <dbReference type="ARBA" id="ARBA00022723"/>
    </source>
</evidence>
<dbReference type="GO" id="GO:0008270">
    <property type="term" value="F:zinc ion binding"/>
    <property type="evidence" value="ECO:0007669"/>
    <property type="project" value="UniProtKB-KW"/>
</dbReference>
<dbReference type="GO" id="GO:0005886">
    <property type="term" value="C:plasma membrane"/>
    <property type="evidence" value="ECO:0007669"/>
    <property type="project" value="UniProtKB-SubCell"/>
</dbReference>
<proteinExistence type="predicted"/>
<keyword evidence="9" id="KW-0119">Carbohydrate metabolism</keyword>
<feature type="domain" description="SWIM-type" evidence="14">
    <location>
        <begin position="68"/>
        <end position="113"/>
    </location>
</feature>
<keyword evidence="8" id="KW-0472">Membrane</keyword>
<evidence type="ECO:0000256" key="10">
    <source>
        <dbReference type="ARBA" id="ARBA00023288"/>
    </source>
</evidence>
<evidence type="ECO:0000313" key="18">
    <source>
        <dbReference type="Proteomes" id="UP000467700"/>
    </source>
</evidence>
<dbReference type="PROSITE" id="PS51677">
    <property type="entry name" value="NODB"/>
    <property type="match status" value="1"/>
</dbReference>
<dbReference type="GO" id="GO:0071555">
    <property type="term" value="P:cell wall organization"/>
    <property type="evidence" value="ECO:0007669"/>
    <property type="project" value="UniProtKB-KW"/>
</dbReference>
<dbReference type="GO" id="GO:0005975">
    <property type="term" value="P:carbohydrate metabolic process"/>
    <property type="evidence" value="ECO:0007669"/>
    <property type="project" value="InterPro"/>
</dbReference>